<dbReference type="EMBL" id="JAUHHV010000010">
    <property type="protein sequence ID" value="KAK1409364.1"/>
    <property type="molecule type" value="Genomic_DNA"/>
</dbReference>
<accession>A0AAD8JTN8</accession>
<dbReference type="PANTHER" id="PTHR31066:SF71">
    <property type="entry name" value="PB1 DOMAIN-CONTAINING PROTEIN-RELATED"/>
    <property type="match status" value="1"/>
</dbReference>
<name>A0AAD8JTN8_TARER</name>
<comment type="caution">
    <text evidence="2">The sequence shown here is derived from an EMBL/GenBank/DDBJ whole genome shotgun (WGS) entry which is preliminary data.</text>
</comment>
<evidence type="ECO:0000313" key="3">
    <source>
        <dbReference type="Proteomes" id="UP001229421"/>
    </source>
</evidence>
<dbReference type="PANTHER" id="PTHR31066">
    <property type="entry name" value="OS05G0427100 PROTEIN-RELATED"/>
    <property type="match status" value="1"/>
</dbReference>
<dbReference type="InterPro" id="IPR000270">
    <property type="entry name" value="PB1_dom"/>
</dbReference>
<dbReference type="Gene3D" id="3.10.20.90">
    <property type="entry name" value="Phosphatidylinositol 3-kinase Catalytic Subunit, Chain A, domain 1"/>
    <property type="match status" value="1"/>
</dbReference>
<dbReference type="AlphaFoldDB" id="A0AAD8JTN8"/>
<dbReference type="Proteomes" id="UP001229421">
    <property type="component" value="Unassembled WGS sequence"/>
</dbReference>
<organism evidence="2 3">
    <name type="scientific">Tagetes erecta</name>
    <name type="common">African marigold</name>
    <dbReference type="NCBI Taxonomy" id="13708"/>
    <lineage>
        <taxon>Eukaryota</taxon>
        <taxon>Viridiplantae</taxon>
        <taxon>Streptophyta</taxon>
        <taxon>Embryophyta</taxon>
        <taxon>Tracheophyta</taxon>
        <taxon>Spermatophyta</taxon>
        <taxon>Magnoliopsida</taxon>
        <taxon>eudicotyledons</taxon>
        <taxon>Gunneridae</taxon>
        <taxon>Pentapetalae</taxon>
        <taxon>asterids</taxon>
        <taxon>campanulids</taxon>
        <taxon>Asterales</taxon>
        <taxon>Asteraceae</taxon>
        <taxon>Asteroideae</taxon>
        <taxon>Heliantheae alliance</taxon>
        <taxon>Tageteae</taxon>
        <taxon>Tagetes</taxon>
    </lineage>
</organism>
<evidence type="ECO:0000259" key="1">
    <source>
        <dbReference type="SMART" id="SM00666"/>
    </source>
</evidence>
<feature type="domain" description="PB1" evidence="1">
    <location>
        <begin position="24"/>
        <end position="106"/>
    </location>
</feature>
<reference evidence="2" key="1">
    <citation type="journal article" date="2023" name="bioRxiv">
        <title>Improved chromosome-level genome assembly for marigold (Tagetes erecta).</title>
        <authorList>
            <person name="Jiang F."/>
            <person name="Yuan L."/>
            <person name="Wang S."/>
            <person name="Wang H."/>
            <person name="Xu D."/>
            <person name="Wang A."/>
            <person name="Fan W."/>
        </authorList>
    </citation>
    <scope>NUCLEOTIDE SEQUENCE</scope>
    <source>
        <strain evidence="2">WSJ</strain>
        <tissue evidence="2">Leaf</tissue>
    </source>
</reference>
<keyword evidence="3" id="KW-1185">Reference proteome</keyword>
<sequence>MATSSSSKKIKLHYSYGGTITPNTNDGKLRYVGGTHGIVKVDRGVTYTELIVKLWDACGPSMSLRCQMPYADLDALVHVTSDAELAYVIEEYDQCNEDLKIRVILDDMLRFSWANDQLYCFRAKDFIMQIDTVEASR</sequence>
<gene>
    <name evidence="2" type="ORF">QVD17_35890</name>
</gene>
<protein>
    <recommendedName>
        <fullName evidence="1">PB1 domain-containing protein</fullName>
    </recommendedName>
</protein>
<dbReference type="InterPro" id="IPR053198">
    <property type="entry name" value="Gynoecium_Dev_Regulator"/>
</dbReference>
<dbReference type="SMART" id="SM00666">
    <property type="entry name" value="PB1"/>
    <property type="match status" value="1"/>
</dbReference>
<dbReference type="SUPFAM" id="SSF54277">
    <property type="entry name" value="CAD &amp; PB1 domains"/>
    <property type="match status" value="1"/>
</dbReference>
<evidence type="ECO:0000313" key="2">
    <source>
        <dbReference type="EMBL" id="KAK1409364.1"/>
    </source>
</evidence>
<proteinExistence type="predicted"/>
<dbReference type="Pfam" id="PF00564">
    <property type="entry name" value="PB1"/>
    <property type="match status" value="1"/>
</dbReference>